<feature type="transmembrane region" description="Helical" evidence="1">
    <location>
        <begin position="61"/>
        <end position="81"/>
    </location>
</feature>
<evidence type="ECO:0000313" key="3">
    <source>
        <dbReference type="Proteomes" id="UP000236047"/>
    </source>
</evidence>
<organism evidence="2 3">
    <name type="scientific">Streptomyces noursei</name>
    <name type="common">Streptomyces albulus</name>
    <dbReference type="NCBI Taxonomy" id="1971"/>
    <lineage>
        <taxon>Bacteria</taxon>
        <taxon>Bacillati</taxon>
        <taxon>Actinomycetota</taxon>
        <taxon>Actinomycetes</taxon>
        <taxon>Kitasatosporales</taxon>
        <taxon>Streptomycetaceae</taxon>
        <taxon>Streptomyces</taxon>
    </lineage>
</organism>
<name>A0A2N8PQS1_STRNR</name>
<evidence type="ECO:0000256" key="1">
    <source>
        <dbReference type="SAM" id="Phobius"/>
    </source>
</evidence>
<keyword evidence="3" id="KW-1185">Reference proteome</keyword>
<protein>
    <submittedName>
        <fullName evidence="2">Uncharacterized protein</fullName>
    </submittedName>
</protein>
<reference evidence="3" key="1">
    <citation type="submission" date="2015-09" db="EMBL/GenBank/DDBJ databases">
        <authorList>
            <person name="Graham D.E."/>
            <person name="Mahan K.M."/>
            <person name="Klingeman D.M."/>
            <person name="Fida T."/>
            <person name="Giannone R.J."/>
            <person name="Hettich R.L."/>
            <person name="Parry R.J."/>
            <person name="Spain J.C."/>
        </authorList>
    </citation>
    <scope>NUCLEOTIDE SEQUENCE [LARGE SCALE GENOMIC DNA]</scope>
    <source>
        <strain evidence="3">JCM 4701</strain>
    </source>
</reference>
<keyword evidence="1" id="KW-0812">Transmembrane</keyword>
<accession>A0A2N8PQS1</accession>
<evidence type="ECO:0000313" key="2">
    <source>
        <dbReference type="EMBL" id="PNE43339.1"/>
    </source>
</evidence>
<gene>
    <name evidence="2" type="ORF">AOB60_19695</name>
</gene>
<sequence length="173" mass="19591">MTTPVDAEQAWQDLQRIRVPQERVYDEVERRAEGDQRTTYVTAAMMWLFLASYELKLPTWGSLLILAGYIGGLSSLIVLCSRRSRVRLHRSRYTWRTFATFFAGAVVGGGTIVLTDLLTERLALPYGNLIQATVSVAAFLLFVGPANRWAISPLRSRALGEHPQRTVHEEVRR</sequence>
<dbReference type="EMBL" id="LJSN01000002">
    <property type="protein sequence ID" value="PNE43339.1"/>
    <property type="molecule type" value="Genomic_DNA"/>
</dbReference>
<dbReference type="RefSeq" id="WP_073443300.1">
    <property type="nucleotide sequence ID" value="NZ_LJSN01000002.1"/>
</dbReference>
<dbReference type="AlphaFoldDB" id="A0A2N8PQS1"/>
<comment type="caution">
    <text evidence="2">The sequence shown here is derived from an EMBL/GenBank/DDBJ whole genome shotgun (WGS) entry which is preliminary data.</text>
</comment>
<feature type="transmembrane region" description="Helical" evidence="1">
    <location>
        <begin position="93"/>
        <end position="114"/>
    </location>
</feature>
<dbReference type="Proteomes" id="UP000236047">
    <property type="component" value="Unassembled WGS sequence"/>
</dbReference>
<keyword evidence="1" id="KW-1133">Transmembrane helix</keyword>
<feature type="transmembrane region" description="Helical" evidence="1">
    <location>
        <begin position="126"/>
        <end position="147"/>
    </location>
</feature>
<proteinExistence type="predicted"/>
<keyword evidence="1" id="KW-0472">Membrane</keyword>